<evidence type="ECO:0000259" key="2">
    <source>
        <dbReference type="Pfam" id="PF21068"/>
    </source>
</evidence>
<organism evidence="3 4">
    <name type="scientific">Oceanospirillum sediminis</name>
    <dbReference type="NCBI Taxonomy" id="2760088"/>
    <lineage>
        <taxon>Bacteria</taxon>
        <taxon>Pseudomonadati</taxon>
        <taxon>Pseudomonadota</taxon>
        <taxon>Gammaproteobacteria</taxon>
        <taxon>Oceanospirillales</taxon>
        <taxon>Oceanospirillaceae</taxon>
        <taxon>Oceanospirillum</taxon>
    </lineage>
</organism>
<dbReference type="GO" id="GO:0018169">
    <property type="term" value="F:ribosomal S6-glutamic acid ligase activity"/>
    <property type="evidence" value="ECO:0007669"/>
    <property type="project" value="TreeGrafter"/>
</dbReference>
<dbReference type="Pfam" id="PF08443">
    <property type="entry name" value="RimK"/>
    <property type="match status" value="1"/>
</dbReference>
<dbReference type="GO" id="GO:0005737">
    <property type="term" value="C:cytoplasm"/>
    <property type="evidence" value="ECO:0007669"/>
    <property type="project" value="TreeGrafter"/>
</dbReference>
<reference evidence="3 4" key="1">
    <citation type="submission" date="2020-08" db="EMBL/GenBank/DDBJ databases">
        <title>Oceanospirillum sp. nov. isolated from marine sediment.</title>
        <authorList>
            <person name="Ji X."/>
        </authorList>
    </citation>
    <scope>NUCLEOTIDE SEQUENCE [LARGE SCALE GENOMIC DNA]</scope>
    <source>
        <strain evidence="3 4">D5</strain>
    </source>
</reference>
<dbReference type="SUPFAM" id="SSF56059">
    <property type="entry name" value="Glutathione synthetase ATP-binding domain-like"/>
    <property type="match status" value="1"/>
</dbReference>
<dbReference type="GO" id="GO:0009432">
    <property type="term" value="P:SOS response"/>
    <property type="evidence" value="ECO:0007669"/>
    <property type="project" value="TreeGrafter"/>
</dbReference>
<dbReference type="PANTHER" id="PTHR21621">
    <property type="entry name" value="RIBOSOMAL PROTEIN S6 MODIFICATION PROTEIN"/>
    <property type="match status" value="1"/>
</dbReference>
<dbReference type="RefSeq" id="WP_182812072.1">
    <property type="nucleotide sequence ID" value="NZ_JACJFM010000061.1"/>
</dbReference>
<proteinExistence type="predicted"/>
<gene>
    <name evidence="3" type="ORF">H4O21_23445</name>
</gene>
<keyword evidence="4" id="KW-1185">Reference proteome</keyword>
<dbReference type="EMBL" id="JACJFM010000061">
    <property type="protein sequence ID" value="MBB1489569.1"/>
    <property type="molecule type" value="Genomic_DNA"/>
</dbReference>
<feature type="domain" description="MvdD-like pre-ATP grasp" evidence="2">
    <location>
        <begin position="2"/>
        <end position="115"/>
    </location>
</feature>
<dbReference type="Pfam" id="PF21068">
    <property type="entry name" value="ATPgraspMvdD"/>
    <property type="match status" value="1"/>
</dbReference>
<dbReference type="Proteomes" id="UP000565262">
    <property type="component" value="Unassembled WGS sequence"/>
</dbReference>
<evidence type="ECO:0000313" key="3">
    <source>
        <dbReference type="EMBL" id="MBB1489569.1"/>
    </source>
</evidence>
<dbReference type="Gene3D" id="3.30.470.20">
    <property type="entry name" value="ATP-grasp fold, B domain"/>
    <property type="match status" value="1"/>
</dbReference>
<evidence type="ECO:0000313" key="4">
    <source>
        <dbReference type="Proteomes" id="UP000565262"/>
    </source>
</evidence>
<protein>
    <recommendedName>
        <fullName evidence="5">ATP-grasp domain-containing protein</fullName>
    </recommendedName>
</protein>
<dbReference type="PANTHER" id="PTHR21621:SF0">
    <property type="entry name" value="BETA-CITRYLGLUTAMATE SYNTHASE B-RELATED"/>
    <property type="match status" value="1"/>
</dbReference>
<name>A0A839IYQ4_9GAMM</name>
<dbReference type="InterPro" id="IPR048936">
    <property type="entry name" value="MvdD-like_ATPgrasp"/>
</dbReference>
<sequence length="324" mass="38155">MLLIISNKKDLSTDYLILRIKDRGVKYIRINTEDYLNNWDFHISSNNHVYSTILRVFDKSISIEEINGAYIRQPELPVFKTEAEDQLFVKREIGESLRSFWRSINDTIWLNAPHKILRSSNKPEQLKIAAKIGFNIPDTCISNNYDIAYNFFKKHQGKVVAKAVKHGFDYNGCRARVAPTQLIDINLFENFDSYFNIPMIYQECIVKKYDIRITVVGNNVLATAIYSQVDNLTKIDWRLHDTYNIDLKHQKVNVPQYIVDYCLSINKHYGLRYSAIDMILSEEGVYYFLEINPNGQWAWLEQKGLHNIRDCIIDELIKQREYEY</sequence>
<feature type="domain" description="ATP-grasp fold RimK-type" evidence="1">
    <location>
        <begin position="120"/>
        <end position="314"/>
    </location>
</feature>
<comment type="caution">
    <text evidence="3">The sequence shown here is derived from an EMBL/GenBank/DDBJ whole genome shotgun (WGS) entry which is preliminary data.</text>
</comment>
<dbReference type="InterPro" id="IPR013651">
    <property type="entry name" value="ATP-grasp_RimK-type"/>
</dbReference>
<accession>A0A839IYQ4</accession>
<evidence type="ECO:0008006" key="5">
    <source>
        <dbReference type="Google" id="ProtNLM"/>
    </source>
</evidence>
<evidence type="ECO:0000259" key="1">
    <source>
        <dbReference type="Pfam" id="PF08443"/>
    </source>
</evidence>
<dbReference type="AlphaFoldDB" id="A0A839IYQ4"/>